<evidence type="ECO:0000313" key="4">
    <source>
        <dbReference type="EMBL" id="KAF0727555.1"/>
    </source>
</evidence>
<organism evidence="4 5">
    <name type="scientific">Aphanomyces euteiches</name>
    <dbReference type="NCBI Taxonomy" id="100861"/>
    <lineage>
        <taxon>Eukaryota</taxon>
        <taxon>Sar</taxon>
        <taxon>Stramenopiles</taxon>
        <taxon>Oomycota</taxon>
        <taxon>Saprolegniomycetes</taxon>
        <taxon>Saprolegniales</taxon>
        <taxon>Verrucalvaceae</taxon>
        <taxon>Aphanomyces</taxon>
    </lineage>
</organism>
<dbReference type="SMART" id="SM00054">
    <property type="entry name" value="EFh"/>
    <property type="match status" value="2"/>
</dbReference>
<dbReference type="SUPFAM" id="SSF47473">
    <property type="entry name" value="EF-hand"/>
    <property type="match status" value="1"/>
</dbReference>
<comment type="caution">
    <text evidence="4">The sequence shown here is derived from an EMBL/GenBank/DDBJ whole genome shotgun (WGS) entry which is preliminary data.</text>
</comment>
<dbReference type="GO" id="GO:0019722">
    <property type="term" value="P:calcium-mediated signaling"/>
    <property type="evidence" value="ECO:0007669"/>
    <property type="project" value="InterPro"/>
</dbReference>
<dbReference type="PANTHER" id="PTHR23056">
    <property type="entry name" value="CALCINEURIN B"/>
    <property type="match status" value="1"/>
</dbReference>
<dbReference type="GO" id="GO:0005509">
    <property type="term" value="F:calcium ion binding"/>
    <property type="evidence" value="ECO:0007669"/>
    <property type="project" value="InterPro"/>
</dbReference>
<dbReference type="VEuPathDB" id="FungiDB:AeMF1_009722"/>
<dbReference type="GO" id="GO:0019900">
    <property type="term" value="F:kinase binding"/>
    <property type="evidence" value="ECO:0007669"/>
    <property type="project" value="InterPro"/>
</dbReference>
<keyword evidence="1" id="KW-0677">Repeat</keyword>
<gene>
    <name evidence="4" type="ORF">Ae201684_014383</name>
</gene>
<evidence type="ECO:0000259" key="3">
    <source>
        <dbReference type="PROSITE" id="PS50222"/>
    </source>
</evidence>
<evidence type="ECO:0000256" key="2">
    <source>
        <dbReference type="ARBA" id="ARBA00022837"/>
    </source>
</evidence>
<dbReference type="InterPro" id="IPR018247">
    <property type="entry name" value="EF_Hand_1_Ca_BS"/>
</dbReference>
<feature type="domain" description="EF-hand" evidence="3">
    <location>
        <begin position="144"/>
        <end position="170"/>
    </location>
</feature>
<dbReference type="EMBL" id="VJMJ01000193">
    <property type="protein sequence ID" value="KAF0727555.1"/>
    <property type="molecule type" value="Genomic_DNA"/>
</dbReference>
<reference evidence="4 5" key="1">
    <citation type="submission" date="2019-07" db="EMBL/GenBank/DDBJ databases">
        <title>Genomics analysis of Aphanomyces spp. identifies a new class of oomycete effector associated with host adaptation.</title>
        <authorList>
            <person name="Gaulin E."/>
        </authorList>
    </citation>
    <scope>NUCLEOTIDE SEQUENCE [LARGE SCALE GENOMIC DNA]</scope>
    <source>
        <strain evidence="4 5">ATCC 201684</strain>
    </source>
</reference>
<dbReference type="InterPro" id="IPR002048">
    <property type="entry name" value="EF_hand_dom"/>
</dbReference>
<proteinExistence type="predicted"/>
<evidence type="ECO:0000313" key="5">
    <source>
        <dbReference type="Proteomes" id="UP000481153"/>
    </source>
</evidence>
<dbReference type="PROSITE" id="PS50222">
    <property type="entry name" value="EF_HAND_2"/>
    <property type="match status" value="2"/>
</dbReference>
<name>A0A6G0WJZ5_9STRA</name>
<keyword evidence="2" id="KW-0106">Calcium</keyword>
<dbReference type="PANTHER" id="PTHR23056:SF110">
    <property type="entry name" value="CALMODULIN"/>
    <property type="match status" value="1"/>
</dbReference>
<keyword evidence="5" id="KW-1185">Reference proteome</keyword>
<dbReference type="InterPro" id="IPR045198">
    <property type="entry name" value="CNBL1-10"/>
</dbReference>
<accession>A0A6G0WJZ5</accession>
<dbReference type="Proteomes" id="UP000481153">
    <property type="component" value="Unassembled WGS sequence"/>
</dbReference>
<dbReference type="PROSITE" id="PS00018">
    <property type="entry name" value="EF_HAND_1"/>
    <property type="match status" value="2"/>
</dbReference>
<dbReference type="InterPro" id="IPR011992">
    <property type="entry name" value="EF-hand-dom_pair"/>
</dbReference>
<dbReference type="Gene3D" id="1.10.238.10">
    <property type="entry name" value="EF-hand"/>
    <property type="match status" value="1"/>
</dbReference>
<protein>
    <recommendedName>
        <fullName evidence="3">EF-hand domain-containing protein</fullName>
    </recommendedName>
</protein>
<feature type="domain" description="EF-hand" evidence="3">
    <location>
        <begin position="82"/>
        <end position="117"/>
    </location>
</feature>
<dbReference type="CDD" id="cd00051">
    <property type="entry name" value="EFh"/>
    <property type="match status" value="1"/>
</dbReference>
<dbReference type="AlphaFoldDB" id="A0A6G0WJZ5"/>
<evidence type="ECO:0000256" key="1">
    <source>
        <dbReference type="ARBA" id="ARBA00022737"/>
    </source>
</evidence>
<sequence length="239" mass="26113">MGAGASVDANNGAPALTPRVAATIEAKTHLSADELQLLGQRFQRYQVDGTGGVAQISTDTASLPTGSIDRVKFQQAMGLPEKESLYADRLFQVIDTNHDGRISFDEFAQSVALLSTKAPMADKTKRKTHHSWQHSIMSFHVVSFQILDMDGDGLLSKDEVTSMLHTSLAENKIELTKDQIHHIVERTWTDIGLAANDSLSFDKYTEVVARSEGMLSHLTINLSYLLNACGVQTTLAQPT</sequence>
<dbReference type="Pfam" id="PF13202">
    <property type="entry name" value="EF-hand_5"/>
    <property type="match status" value="2"/>
</dbReference>